<dbReference type="Proteomes" id="UP000001072">
    <property type="component" value="Unassembled WGS sequence"/>
</dbReference>
<evidence type="ECO:0000313" key="1">
    <source>
        <dbReference type="EMBL" id="EGG12660.1"/>
    </source>
</evidence>
<sequence length="253" mass="28360">MQSYSTGTHPRRVKKFRSTFTPSAEVSNSAVKLSVKIWISEDQQPDNIRTSNFDDPALAAEHITRFALLAHPYGRLGGSSRDPVIRRLAFHLASLNWMVVLFDARGIGSSTGRASWTWVLGYSHGALVASASTPILLPADAPRLKTPLLLISYPVSYIWALTSFNASHFEKALQAQLTGSDEELLIIYGDSDQFTSQKAYRKWLDRLKSDISPAILQKNHLSTFEAKTDHFWNGSYSTLCQVVREWLTRTTVE</sequence>
<dbReference type="STRING" id="747676.F4R3N8"/>
<dbReference type="InParanoid" id="F4R3N8"/>
<proteinExistence type="predicted"/>
<accession>F4R3N8</accession>
<dbReference type="SUPFAM" id="SSF53474">
    <property type="entry name" value="alpha/beta-Hydrolases"/>
    <property type="match status" value="1"/>
</dbReference>
<name>F4R3N8_MELLP</name>
<dbReference type="Gene3D" id="3.40.50.1820">
    <property type="entry name" value="alpha/beta hydrolase"/>
    <property type="match status" value="1"/>
</dbReference>
<dbReference type="PANTHER" id="PTHR42103">
    <property type="entry name" value="ALPHA/BETA-HYDROLASES SUPERFAMILY PROTEIN"/>
    <property type="match status" value="1"/>
</dbReference>
<organism evidence="2">
    <name type="scientific">Melampsora larici-populina (strain 98AG31 / pathotype 3-4-7)</name>
    <name type="common">Poplar leaf rust fungus</name>
    <dbReference type="NCBI Taxonomy" id="747676"/>
    <lineage>
        <taxon>Eukaryota</taxon>
        <taxon>Fungi</taxon>
        <taxon>Dikarya</taxon>
        <taxon>Basidiomycota</taxon>
        <taxon>Pucciniomycotina</taxon>
        <taxon>Pucciniomycetes</taxon>
        <taxon>Pucciniales</taxon>
        <taxon>Melampsoraceae</taxon>
        <taxon>Melampsora</taxon>
    </lineage>
</organism>
<gene>
    <name evidence="1" type="ORF">MELLADRAFT_101116</name>
</gene>
<dbReference type="EMBL" id="GL883090">
    <property type="protein sequence ID" value="EGG12660.1"/>
    <property type="molecule type" value="Genomic_DNA"/>
</dbReference>
<keyword evidence="2" id="KW-1185">Reference proteome</keyword>
<dbReference type="PANTHER" id="PTHR42103:SF2">
    <property type="entry name" value="AB HYDROLASE-1 DOMAIN-CONTAINING PROTEIN"/>
    <property type="match status" value="1"/>
</dbReference>
<protein>
    <submittedName>
        <fullName evidence="1">Uncharacterized protein</fullName>
    </submittedName>
</protein>
<dbReference type="GeneID" id="18921280"/>
<dbReference type="eggNOG" id="ENOG502QXGJ">
    <property type="taxonomic scope" value="Eukaryota"/>
</dbReference>
<dbReference type="KEGG" id="mlr:MELLADRAFT_101116"/>
<dbReference type="InterPro" id="IPR029058">
    <property type="entry name" value="AB_hydrolase_fold"/>
</dbReference>
<dbReference type="AlphaFoldDB" id="F4R3N8"/>
<evidence type="ECO:0000313" key="2">
    <source>
        <dbReference type="Proteomes" id="UP000001072"/>
    </source>
</evidence>
<dbReference type="RefSeq" id="XP_007403598.1">
    <property type="nucleotide sequence ID" value="XM_007403536.1"/>
</dbReference>
<dbReference type="HOGENOM" id="CLU_1098691_0_0_1"/>
<reference evidence="2" key="1">
    <citation type="journal article" date="2011" name="Proc. Natl. Acad. Sci. U.S.A.">
        <title>Obligate biotrophy features unraveled by the genomic analysis of rust fungi.</title>
        <authorList>
            <person name="Duplessis S."/>
            <person name="Cuomo C.A."/>
            <person name="Lin Y.-C."/>
            <person name="Aerts A."/>
            <person name="Tisserant E."/>
            <person name="Veneault-Fourrey C."/>
            <person name="Joly D.L."/>
            <person name="Hacquard S."/>
            <person name="Amselem J."/>
            <person name="Cantarel B.L."/>
            <person name="Chiu R."/>
            <person name="Coutinho P.M."/>
            <person name="Feau N."/>
            <person name="Field M."/>
            <person name="Frey P."/>
            <person name="Gelhaye E."/>
            <person name="Goldberg J."/>
            <person name="Grabherr M.G."/>
            <person name="Kodira C.D."/>
            <person name="Kohler A."/>
            <person name="Kuees U."/>
            <person name="Lindquist E.A."/>
            <person name="Lucas S.M."/>
            <person name="Mago R."/>
            <person name="Mauceli E."/>
            <person name="Morin E."/>
            <person name="Murat C."/>
            <person name="Pangilinan J.L."/>
            <person name="Park R."/>
            <person name="Pearson M."/>
            <person name="Quesneville H."/>
            <person name="Rouhier N."/>
            <person name="Sakthikumar S."/>
            <person name="Salamov A.A."/>
            <person name="Schmutz J."/>
            <person name="Selles B."/>
            <person name="Shapiro H."/>
            <person name="Tanguay P."/>
            <person name="Tuskan G.A."/>
            <person name="Henrissat B."/>
            <person name="Van de Peer Y."/>
            <person name="Rouze P."/>
            <person name="Ellis J.G."/>
            <person name="Dodds P.N."/>
            <person name="Schein J.E."/>
            <person name="Zhong S."/>
            <person name="Hamelin R.C."/>
            <person name="Grigoriev I.V."/>
            <person name="Szabo L.J."/>
            <person name="Martin F."/>
        </authorList>
    </citation>
    <scope>NUCLEOTIDE SEQUENCE [LARGE SCALE GENOMIC DNA]</scope>
    <source>
        <strain evidence="2">98AG31 / pathotype 3-4-7</strain>
    </source>
</reference>
<dbReference type="VEuPathDB" id="FungiDB:MELLADRAFT_101116"/>
<dbReference type="OrthoDB" id="10260961at2759"/>